<gene>
    <name evidence="2" type="ORF">Dsin_001085</name>
</gene>
<comment type="caution">
    <text evidence="2">The sequence shown here is derived from an EMBL/GenBank/DDBJ whole genome shotgun (WGS) entry which is preliminary data.</text>
</comment>
<feature type="compositionally biased region" description="Polar residues" evidence="1">
    <location>
        <begin position="12"/>
        <end position="33"/>
    </location>
</feature>
<evidence type="ECO:0000313" key="2">
    <source>
        <dbReference type="EMBL" id="KAK3229204.1"/>
    </source>
</evidence>
<evidence type="ECO:0000256" key="1">
    <source>
        <dbReference type="SAM" id="MobiDB-lite"/>
    </source>
</evidence>
<accession>A0AAE0B4W9</accession>
<sequence length="85" mass="9774">MNWLENIPPASNIHQVNSTTHGEKSLTSTTPSDSRYPKNSLYDPLYEAMGLPMDPHLRMFLARCDAEFLNFKKVGIKFDKKIPYD</sequence>
<dbReference type="AlphaFoldDB" id="A0AAE0B4W9"/>
<proteinExistence type="predicted"/>
<dbReference type="EMBL" id="JANJYJ010000001">
    <property type="protein sequence ID" value="KAK3229204.1"/>
    <property type="molecule type" value="Genomic_DNA"/>
</dbReference>
<evidence type="ECO:0000313" key="3">
    <source>
        <dbReference type="Proteomes" id="UP001281410"/>
    </source>
</evidence>
<name>A0AAE0B4W9_9ROSI</name>
<dbReference type="Proteomes" id="UP001281410">
    <property type="component" value="Unassembled WGS sequence"/>
</dbReference>
<reference evidence="2" key="1">
    <citation type="journal article" date="2023" name="Plant J.">
        <title>Genome sequences and population genomics provide insights into the demographic history, inbreeding, and mutation load of two 'living fossil' tree species of Dipteronia.</title>
        <authorList>
            <person name="Feng Y."/>
            <person name="Comes H.P."/>
            <person name="Chen J."/>
            <person name="Zhu S."/>
            <person name="Lu R."/>
            <person name="Zhang X."/>
            <person name="Li P."/>
            <person name="Qiu J."/>
            <person name="Olsen K.M."/>
            <person name="Qiu Y."/>
        </authorList>
    </citation>
    <scope>NUCLEOTIDE SEQUENCE</scope>
    <source>
        <strain evidence="2">NBL</strain>
    </source>
</reference>
<keyword evidence="3" id="KW-1185">Reference proteome</keyword>
<feature type="region of interest" description="Disordered" evidence="1">
    <location>
        <begin position="1"/>
        <end position="38"/>
    </location>
</feature>
<organism evidence="2 3">
    <name type="scientific">Dipteronia sinensis</name>
    <dbReference type="NCBI Taxonomy" id="43782"/>
    <lineage>
        <taxon>Eukaryota</taxon>
        <taxon>Viridiplantae</taxon>
        <taxon>Streptophyta</taxon>
        <taxon>Embryophyta</taxon>
        <taxon>Tracheophyta</taxon>
        <taxon>Spermatophyta</taxon>
        <taxon>Magnoliopsida</taxon>
        <taxon>eudicotyledons</taxon>
        <taxon>Gunneridae</taxon>
        <taxon>Pentapetalae</taxon>
        <taxon>rosids</taxon>
        <taxon>malvids</taxon>
        <taxon>Sapindales</taxon>
        <taxon>Sapindaceae</taxon>
        <taxon>Hippocastanoideae</taxon>
        <taxon>Acereae</taxon>
        <taxon>Dipteronia</taxon>
    </lineage>
</organism>
<protein>
    <submittedName>
        <fullName evidence="2">Uncharacterized protein</fullName>
    </submittedName>
</protein>